<sequence>MLASDSEEGCRAGLRDGGPGRFSDPPSGPSDEAQVGWGTAGGAGHLSPQAPRQRAGSSSVAPGLPSPSPSLPSLLTREGQTWGLSVPVLDPVELLQKQQPDQTKSYENGRGRGRTTPCSSGWSKFSIALLGQ</sequence>
<protein>
    <submittedName>
        <fullName evidence="1">Uncharacterized protein</fullName>
    </submittedName>
</protein>
<reference evidence="1" key="1">
    <citation type="submission" date="2021-08" db="EMBL/GenBank/DDBJ databases">
        <title>The first chromosome-level gecko genome reveals the dynamic sex chromosomes of Neotropical dwarf geckos (Sphaerodactylidae: Sphaerodactylus).</title>
        <authorList>
            <person name="Pinto B.J."/>
            <person name="Keating S.E."/>
            <person name="Gamble T."/>
        </authorList>
    </citation>
    <scope>NUCLEOTIDE SEQUENCE</scope>
    <source>
        <strain evidence="1">TG3544</strain>
    </source>
</reference>
<organism evidence="1 2">
    <name type="scientific">Sphaerodactylus townsendi</name>
    <dbReference type="NCBI Taxonomy" id="933632"/>
    <lineage>
        <taxon>Eukaryota</taxon>
        <taxon>Metazoa</taxon>
        <taxon>Chordata</taxon>
        <taxon>Craniata</taxon>
        <taxon>Vertebrata</taxon>
        <taxon>Euteleostomi</taxon>
        <taxon>Lepidosauria</taxon>
        <taxon>Squamata</taxon>
        <taxon>Bifurcata</taxon>
        <taxon>Gekkota</taxon>
        <taxon>Sphaerodactylidae</taxon>
        <taxon>Sphaerodactylus</taxon>
    </lineage>
</organism>
<dbReference type="Proteomes" id="UP000827872">
    <property type="component" value="Linkage Group LG02"/>
</dbReference>
<comment type="caution">
    <text evidence="1">The sequence shown here is derived from an EMBL/GenBank/DDBJ whole genome shotgun (WGS) entry which is preliminary data.</text>
</comment>
<evidence type="ECO:0000313" key="2">
    <source>
        <dbReference type="Proteomes" id="UP000827872"/>
    </source>
</evidence>
<evidence type="ECO:0000313" key="1">
    <source>
        <dbReference type="EMBL" id="KAH8015184.1"/>
    </source>
</evidence>
<keyword evidence="2" id="KW-1185">Reference proteome</keyword>
<proteinExistence type="predicted"/>
<gene>
    <name evidence="1" type="ORF">K3G42_033537</name>
</gene>
<accession>A0ACB8G7I7</accession>
<name>A0ACB8G7I7_9SAUR</name>
<dbReference type="EMBL" id="CM037615">
    <property type="protein sequence ID" value="KAH8015184.1"/>
    <property type="molecule type" value="Genomic_DNA"/>
</dbReference>